<dbReference type="InterPro" id="IPR003370">
    <property type="entry name" value="Chromate_transpt"/>
</dbReference>
<dbReference type="AlphaFoldDB" id="W0RF13"/>
<feature type="transmembrane region" description="Helical" evidence="7">
    <location>
        <begin position="222"/>
        <end position="241"/>
    </location>
</feature>
<reference evidence="8 9" key="1">
    <citation type="journal article" date="2014" name="Genome Announc.">
        <title>Genome Sequence and Methylome of Soil Bacterium Gemmatirosa kalamazoonensis KBS708T, a Member of the Rarely Cultivated Gemmatimonadetes Phylum.</title>
        <authorList>
            <person name="Debruyn J.M."/>
            <person name="Radosevich M."/>
            <person name="Wommack K.E."/>
            <person name="Polson S.W."/>
            <person name="Hauser L.J."/>
            <person name="Fawaz M.N."/>
            <person name="Korlach J."/>
            <person name="Tsai Y.C."/>
        </authorList>
    </citation>
    <scope>NUCLEOTIDE SEQUENCE [LARGE SCALE GENOMIC DNA]</scope>
    <source>
        <strain evidence="8 9">KBS708</strain>
    </source>
</reference>
<dbReference type="Proteomes" id="UP000019151">
    <property type="component" value="Chromosome"/>
</dbReference>
<evidence type="ECO:0000313" key="9">
    <source>
        <dbReference type="Proteomes" id="UP000019151"/>
    </source>
</evidence>
<dbReference type="PIRSF" id="PIRSF004810">
    <property type="entry name" value="ChrA"/>
    <property type="match status" value="1"/>
</dbReference>
<dbReference type="HOGENOM" id="CLU_018106_0_0_0"/>
<sequence>MPDPTRPSLRALARYFLRLGAAGFGGPIALVGYMERAFVDEHGWVSRQELKDGLAFAQLAPGPLAAQLAIYLGWLCAGLRGATVAGIAFVGPSFVMVVALAALYVRFGGMVWLQGAFYGIGAAVIAIIARSVVKLVRTTVGPGLLLRVLCATSALVTAWTESELLWLFVGCGLVSLGAQMRWRGRAGALALVPPWLVTGLGTTASASLVGTLFVFFASAGLFVFGSGLAIVPFLHGGVVLQHHWLTERQFLDAVAVALITPGPVVITVAFIGYLVAGTLGATAAAAGVFAPVYLITVLLAPRYERWKSDPRARAFVDGVTAAATGAIAGAAVVLGRRAIVDAPTAVIAAATLALLLRFRRLPEPLVIVAAGALGIAIRAA</sequence>
<feature type="transmembrane region" description="Helical" evidence="7">
    <location>
        <begin position="281"/>
        <end position="300"/>
    </location>
</feature>
<dbReference type="GO" id="GO:0015109">
    <property type="term" value="F:chromate transmembrane transporter activity"/>
    <property type="evidence" value="ECO:0007669"/>
    <property type="project" value="InterPro"/>
</dbReference>
<keyword evidence="6 7" id="KW-0472">Membrane</keyword>
<dbReference type="PANTHER" id="PTHR43663:SF1">
    <property type="entry name" value="CHROMATE TRANSPORTER"/>
    <property type="match status" value="1"/>
</dbReference>
<accession>W0RF13</accession>
<gene>
    <name evidence="8" type="ORF">J421_1844</name>
</gene>
<dbReference type="InParanoid" id="W0RF13"/>
<keyword evidence="4 7" id="KW-0812">Transmembrane</keyword>
<feature type="transmembrane region" description="Helical" evidence="7">
    <location>
        <begin position="12"/>
        <end position="34"/>
    </location>
</feature>
<dbReference type="eggNOG" id="COG2059">
    <property type="taxonomic scope" value="Bacteria"/>
</dbReference>
<dbReference type="STRING" id="861299.J421_1844"/>
<keyword evidence="9" id="KW-1185">Reference proteome</keyword>
<evidence type="ECO:0000256" key="6">
    <source>
        <dbReference type="ARBA" id="ARBA00023136"/>
    </source>
</evidence>
<dbReference type="PATRIC" id="fig|861299.3.peg.1877"/>
<dbReference type="EMBL" id="CP007128">
    <property type="protein sequence ID" value="AHG89381.1"/>
    <property type="molecule type" value="Genomic_DNA"/>
</dbReference>
<feature type="transmembrane region" description="Helical" evidence="7">
    <location>
        <begin position="111"/>
        <end position="133"/>
    </location>
</feature>
<evidence type="ECO:0000256" key="3">
    <source>
        <dbReference type="ARBA" id="ARBA00022475"/>
    </source>
</evidence>
<proteinExistence type="inferred from homology"/>
<keyword evidence="3" id="KW-1003">Cell membrane</keyword>
<evidence type="ECO:0000256" key="5">
    <source>
        <dbReference type="ARBA" id="ARBA00022989"/>
    </source>
</evidence>
<dbReference type="PANTHER" id="PTHR43663">
    <property type="entry name" value="CHROMATE TRANSPORT PROTEIN-RELATED"/>
    <property type="match status" value="1"/>
</dbReference>
<dbReference type="InterPro" id="IPR052518">
    <property type="entry name" value="CHR_Transporter"/>
</dbReference>
<feature type="transmembrane region" description="Helical" evidence="7">
    <location>
        <begin position="54"/>
        <end position="77"/>
    </location>
</feature>
<evidence type="ECO:0000313" key="8">
    <source>
        <dbReference type="EMBL" id="AHG89381.1"/>
    </source>
</evidence>
<dbReference type="GO" id="GO:0005886">
    <property type="term" value="C:plasma membrane"/>
    <property type="evidence" value="ECO:0007669"/>
    <property type="project" value="UniProtKB-SubCell"/>
</dbReference>
<feature type="transmembrane region" description="Helical" evidence="7">
    <location>
        <begin position="194"/>
        <end position="216"/>
    </location>
</feature>
<evidence type="ECO:0000256" key="2">
    <source>
        <dbReference type="ARBA" id="ARBA00005262"/>
    </source>
</evidence>
<comment type="subcellular location">
    <subcellularLocation>
        <location evidence="1">Cell membrane</location>
        <topology evidence="1">Multi-pass membrane protein</topology>
    </subcellularLocation>
</comment>
<dbReference type="NCBIfam" id="TIGR00937">
    <property type="entry name" value="2A51"/>
    <property type="match status" value="1"/>
</dbReference>
<feature type="transmembrane region" description="Helical" evidence="7">
    <location>
        <begin position="253"/>
        <end position="275"/>
    </location>
</feature>
<feature type="transmembrane region" description="Helical" evidence="7">
    <location>
        <begin position="312"/>
        <end position="332"/>
    </location>
</feature>
<organism evidence="8 9">
    <name type="scientific">Gemmatirosa kalamazoonensis</name>
    <dbReference type="NCBI Taxonomy" id="861299"/>
    <lineage>
        <taxon>Bacteria</taxon>
        <taxon>Pseudomonadati</taxon>
        <taxon>Gemmatimonadota</taxon>
        <taxon>Gemmatimonadia</taxon>
        <taxon>Gemmatimonadales</taxon>
        <taxon>Gemmatimonadaceae</taxon>
        <taxon>Gemmatirosa</taxon>
    </lineage>
</organism>
<feature type="transmembrane region" description="Helical" evidence="7">
    <location>
        <begin position="84"/>
        <end position="105"/>
    </location>
</feature>
<dbReference type="KEGG" id="gba:J421_1844"/>
<evidence type="ECO:0000256" key="1">
    <source>
        <dbReference type="ARBA" id="ARBA00004651"/>
    </source>
</evidence>
<evidence type="ECO:0000256" key="7">
    <source>
        <dbReference type="SAM" id="Phobius"/>
    </source>
</evidence>
<protein>
    <submittedName>
        <fullName evidence="8">Chromate transporter, chromate ion transporter (CHR) family</fullName>
    </submittedName>
</protein>
<feature type="transmembrane region" description="Helical" evidence="7">
    <location>
        <begin position="338"/>
        <end position="356"/>
    </location>
</feature>
<evidence type="ECO:0000256" key="4">
    <source>
        <dbReference type="ARBA" id="ARBA00022692"/>
    </source>
</evidence>
<dbReference type="OrthoDB" id="8969999at2"/>
<keyword evidence="5 7" id="KW-1133">Transmembrane helix</keyword>
<dbReference type="RefSeq" id="WP_025410883.1">
    <property type="nucleotide sequence ID" value="NZ_CP007128.1"/>
</dbReference>
<comment type="similarity">
    <text evidence="2">Belongs to the chromate ion transporter (CHR) (TC 2.A.51) family.</text>
</comment>
<name>W0RF13_9BACT</name>
<dbReference type="InterPro" id="IPR014047">
    <property type="entry name" value="Chr_Tranpt_l_chain"/>
</dbReference>
<dbReference type="Pfam" id="PF02417">
    <property type="entry name" value="Chromate_transp"/>
    <property type="match status" value="2"/>
</dbReference>